<sequence>MPKPALGPQRTSLIIWFAAIFCAVVAVAVVAIGIFVIVSYLVIHPTTPTISVSYANLDRFAYNQIGILDVQVSIVIKAKNENVKNHAVFYGLVLTLNFHGLPVAKLVNNPFDVKKNSSREFVYVVQSNQIPLRSVYSDYVQSALTKHKVSFELKGKVKTRWRVWVVGLVKFSVNMDCDLQFFVPNGSFTYRSPCSSKSS</sequence>
<keyword evidence="3" id="KW-0812">Transmembrane</keyword>
<evidence type="ECO:0000256" key="1">
    <source>
        <dbReference type="ARBA" id="ARBA00004370"/>
    </source>
</evidence>
<dbReference type="PANTHER" id="PTHR31234">
    <property type="entry name" value="LATE EMBRYOGENESIS ABUNDANT (LEA) HYDROXYPROLINE-RICH GLYCOPROTEIN FAMILY"/>
    <property type="match status" value="1"/>
</dbReference>
<feature type="transmembrane region" description="Helical" evidence="3">
    <location>
        <begin position="12"/>
        <end position="43"/>
    </location>
</feature>
<keyword evidence="3" id="KW-1133">Transmembrane helix</keyword>
<dbReference type="STRING" id="79200.A0A166J7Q1"/>
<dbReference type="GO" id="GO:0005886">
    <property type="term" value="C:plasma membrane"/>
    <property type="evidence" value="ECO:0007669"/>
    <property type="project" value="TreeGrafter"/>
</dbReference>
<protein>
    <recommendedName>
        <fullName evidence="7">Late embryogenesis abundant protein LEA-2 subgroup domain-containing protein</fullName>
    </recommendedName>
</protein>
<organism evidence="4">
    <name type="scientific">Daucus carota subsp. sativus</name>
    <name type="common">Carrot</name>
    <dbReference type="NCBI Taxonomy" id="79200"/>
    <lineage>
        <taxon>Eukaryota</taxon>
        <taxon>Viridiplantae</taxon>
        <taxon>Streptophyta</taxon>
        <taxon>Embryophyta</taxon>
        <taxon>Tracheophyta</taxon>
        <taxon>Spermatophyta</taxon>
        <taxon>Magnoliopsida</taxon>
        <taxon>eudicotyledons</taxon>
        <taxon>Gunneridae</taxon>
        <taxon>Pentapetalae</taxon>
        <taxon>asterids</taxon>
        <taxon>campanulids</taxon>
        <taxon>Apiales</taxon>
        <taxon>Apiaceae</taxon>
        <taxon>Apioideae</taxon>
        <taxon>Scandiceae</taxon>
        <taxon>Daucinae</taxon>
        <taxon>Daucus</taxon>
        <taxon>Daucus sect. Daucus</taxon>
    </lineage>
</organism>
<evidence type="ECO:0000256" key="3">
    <source>
        <dbReference type="SAM" id="Phobius"/>
    </source>
</evidence>
<dbReference type="PANTHER" id="PTHR31234:SF66">
    <property type="entry name" value="LATE EMBRYOGENESIS ABUNDANT PROTEIN"/>
    <property type="match status" value="1"/>
</dbReference>
<comment type="subcellular location">
    <subcellularLocation>
        <location evidence="1">Membrane</location>
    </subcellularLocation>
</comment>
<evidence type="ECO:0000256" key="2">
    <source>
        <dbReference type="ARBA" id="ARBA00023136"/>
    </source>
</evidence>
<dbReference type="Proteomes" id="UP000077755">
    <property type="component" value="Chromosome 1"/>
</dbReference>
<evidence type="ECO:0000313" key="6">
    <source>
        <dbReference type="Proteomes" id="UP000077755"/>
    </source>
</evidence>
<keyword evidence="2 3" id="KW-0472">Membrane</keyword>
<dbReference type="EMBL" id="CP093343">
    <property type="protein sequence ID" value="WOG85719.1"/>
    <property type="molecule type" value="Genomic_DNA"/>
</dbReference>
<name>A0A166J7Q1_DAUCS</name>
<dbReference type="GO" id="GO:0098542">
    <property type="term" value="P:defense response to other organism"/>
    <property type="evidence" value="ECO:0007669"/>
    <property type="project" value="InterPro"/>
</dbReference>
<dbReference type="AlphaFoldDB" id="A0A166J7Q1"/>
<evidence type="ECO:0000313" key="4">
    <source>
        <dbReference type="EMBL" id="KZN11881.1"/>
    </source>
</evidence>
<accession>A0A166J7Q1</accession>
<keyword evidence="6" id="KW-1185">Reference proteome</keyword>
<dbReference type="OMA" id="TINQWTR"/>
<dbReference type="EMBL" id="LNRQ01000001">
    <property type="protein sequence ID" value="KZN11881.1"/>
    <property type="molecule type" value="Genomic_DNA"/>
</dbReference>
<reference evidence="5" key="2">
    <citation type="submission" date="2022-03" db="EMBL/GenBank/DDBJ databases">
        <title>Draft title - Genomic analysis of global carrot germplasm unveils the trajectory of domestication and the origin of high carotenoid orange carrot.</title>
        <authorList>
            <person name="Iorizzo M."/>
            <person name="Ellison S."/>
            <person name="Senalik D."/>
            <person name="Macko-Podgorni A."/>
            <person name="Grzebelus D."/>
            <person name="Bostan H."/>
            <person name="Rolling W."/>
            <person name="Curaba J."/>
            <person name="Simon P."/>
        </authorList>
    </citation>
    <scope>NUCLEOTIDE SEQUENCE</scope>
    <source>
        <tissue evidence="5">Leaf</tissue>
    </source>
</reference>
<evidence type="ECO:0008006" key="7">
    <source>
        <dbReference type="Google" id="ProtNLM"/>
    </source>
</evidence>
<evidence type="ECO:0000313" key="5">
    <source>
        <dbReference type="EMBL" id="WOG85719.1"/>
    </source>
</evidence>
<dbReference type="OrthoDB" id="1875580at2759"/>
<gene>
    <name evidence="4" type="ORF">DCAR_004537</name>
    <name evidence="5" type="ORF">DCAR_0104911</name>
</gene>
<reference evidence="4" key="1">
    <citation type="journal article" date="2016" name="Nat. Genet.">
        <title>A high-quality carrot genome assembly provides new insights into carotenoid accumulation and asterid genome evolution.</title>
        <authorList>
            <person name="Iorizzo M."/>
            <person name="Ellison S."/>
            <person name="Senalik D."/>
            <person name="Zeng P."/>
            <person name="Satapoomin P."/>
            <person name="Huang J."/>
            <person name="Bowman M."/>
            <person name="Iovene M."/>
            <person name="Sanseverino W."/>
            <person name="Cavagnaro P."/>
            <person name="Yildiz M."/>
            <person name="Macko-Podgorni A."/>
            <person name="Moranska E."/>
            <person name="Grzebelus E."/>
            <person name="Grzebelus D."/>
            <person name="Ashrafi H."/>
            <person name="Zheng Z."/>
            <person name="Cheng S."/>
            <person name="Spooner D."/>
            <person name="Van Deynze A."/>
            <person name="Simon P."/>
        </authorList>
    </citation>
    <scope>NUCLEOTIDE SEQUENCE [LARGE SCALE GENOMIC DNA]</scope>
    <source>
        <tissue evidence="4">Leaf</tissue>
    </source>
</reference>
<dbReference type="InterPro" id="IPR044839">
    <property type="entry name" value="NDR1-like"/>
</dbReference>
<dbReference type="Gramene" id="KZN11881">
    <property type="protein sequence ID" value="KZN11881"/>
    <property type="gene ID" value="DCAR_004537"/>
</dbReference>
<proteinExistence type="predicted"/>